<comment type="subcellular location">
    <subcellularLocation>
        <location evidence="1">Membrane</location>
        <topology evidence="1">Single-pass type I membrane protein</topology>
    </subcellularLocation>
</comment>
<sequence>MVIPETKSKVTSSLRKRREPADFVRFITNVLRGTKHSKGYEWVGWKNDTPNMLGKPVEITFEFDYSRNFTAIHLHMNNYFTKDVQVFSYAKVYLGVGGNQFNGEPVHFSYIPDLVLEQAREVTIKLHSRAARFLKLQLYFAARWIMLSEVIFESVLSEWNNTDDEEAKNKSSIVLATGSPYQNNEGPLQRDEVKATFNKEENNDNALSSVSPNRPPIKFRQTTIRSSEIQNACFAFHPHMHSIRVIHKTRYSSTLGSLWGIRDAGKYMTNYNRLSYDADDISYSFVE</sequence>
<organism evidence="9 10">
    <name type="scientific">Vespula germanica</name>
    <name type="common">German yellow jacket</name>
    <name type="synonym">Paravespula germanica</name>
    <dbReference type="NCBI Taxonomy" id="30212"/>
    <lineage>
        <taxon>Eukaryota</taxon>
        <taxon>Metazoa</taxon>
        <taxon>Ecdysozoa</taxon>
        <taxon>Arthropoda</taxon>
        <taxon>Hexapoda</taxon>
        <taxon>Insecta</taxon>
        <taxon>Pterygota</taxon>
        <taxon>Neoptera</taxon>
        <taxon>Endopterygota</taxon>
        <taxon>Hymenoptera</taxon>
        <taxon>Apocrita</taxon>
        <taxon>Aculeata</taxon>
        <taxon>Vespoidea</taxon>
        <taxon>Vespidae</taxon>
        <taxon>Vespinae</taxon>
        <taxon>Vespula</taxon>
    </lineage>
</organism>
<evidence type="ECO:0000256" key="3">
    <source>
        <dbReference type="ARBA" id="ARBA00022729"/>
    </source>
</evidence>
<evidence type="ECO:0000256" key="2">
    <source>
        <dbReference type="ARBA" id="ARBA00022692"/>
    </source>
</evidence>
<evidence type="ECO:0000256" key="7">
    <source>
        <dbReference type="ARBA" id="ARBA00023180"/>
    </source>
</evidence>
<feature type="domain" description="Discoidin" evidence="8">
    <location>
        <begin position="34"/>
        <end position="154"/>
    </location>
</feature>
<evidence type="ECO:0000313" key="9">
    <source>
        <dbReference type="EMBL" id="KAF7391440.1"/>
    </source>
</evidence>
<name>A0A834MZS3_VESGE</name>
<dbReference type="Proteomes" id="UP000617340">
    <property type="component" value="Unassembled WGS sequence"/>
</dbReference>
<keyword evidence="10" id="KW-1185">Reference proteome</keyword>
<evidence type="ECO:0000259" key="8">
    <source>
        <dbReference type="Pfam" id="PF21114"/>
    </source>
</evidence>
<keyword evidence="7" id="KW-0325">Glycoprotein</keyword>
<accession>A0A834MZS3</accession>
<keyword evidence="5" id="KW-0472">Membrane</keyword>
<evidence type="ECO:0000313" key="10">
    <source>
        <dbReference type="Proteomes" id="UP000617340"/>
    </source>
</evidence>
<evidence type="ECO:0000256" key="5">
    <source>
        <dbReference type="ARBA" id="ARBA00023136"/>
    </source>
</evidence>
<dbReference type="Pfam" id="PF21114">
    <property type="entry name" value="DDR1-2_DS-like"/>
    <property type="match status" value="1"/>
</dbReference>
<comment type="caution">
    <text evidence="9">The sequence shown here is derived from an EMBL/GenBank/DDBJ whole genome shotgun (WGS) entry which is preliminary data.</text>
</comment>
<keyword evidence="3" id="KW-0732">Signal</keyword>
<dbReference type="EMBL" id="JACSDZ010000011">
    <property type="protein sequence ID" value="KAF7391440.1"/>
    <property type="molecule type" value="Genomic_DNA"/>
</dbReference>
<dbReference type="Gene3D" id="2.60.120.1190">
    <property type="match status" value="1"/>
</dbReference>
<evidence type="ECO:0000256" key="4">
    <source>
        <dbReference type="ARBA" id="ARBA00022989"/>
    </source>
</evidence>
<reference evidence="9" key="1">
    <citation type="journal article" date="2020" name="G3 (Bethesda)">
        <title>High-Quality Assemblies for Three Invasive Social Wasps from the &lt;i&gt;Vespula&lt;/i&gt; Genus.</title>
        <authorList>
            <person name="Harrop T.W.R."/>
            <person name="Guhlin J."/>
            <person name="McLaughlin G.M."/>
            <person name="Permina E."/>
            <person name="Stockwell P."/>
            <person name="Gilligan J."/>
            <person name="Le Lec M.F."/>
            <person name="Gruber M.A.M."/>
            <person name="Quinn O."/>
            <person name="Lovegrove M."/>
            <person name="Duncan E.J."/>
            <person name="Remnant E.J."/>
            <person name="Van Eeckhoven J."/>
            <person name="Graham B."/>
            <person name="Knapp R.A."/>
            <person name="Langford K.W."/>
            <person name="Kronenberg Z."/>
            <person name="Press M.O."/>
            <person name="Eacker S.M."/>
            <person name="Wilson-Rankin E.E."/>
            <person name="Purcell J."/>
            <person name="Lester P.J."/>
            <person name="Dearden P.K."/>
        </authorList>
    </citation>
    <scope>NUCLEOTIDE SEQUENCE</scope>
    <source>
        <strain evidence="9">Linc-1</strain>
    </source>
</reference>
<keyword evidence="6" id="KW-1015">Disulfide bond</keyword>
<evidence type="ECO:0000256" key="1">
    <source>
        <dbReference type="ARBA" id="ARBA00004479"/>
    </source>
</evidence>
<gene>
    <name evidence="9" type="ORF">HZH68_010983</name>
</gene>
<dbReference type="GO" id="GO:0016020">
    <property type="term" value="C:membrane"/>
    <property type="evidence" value="ECO:0007669"/>
    <property type="project" value="UniProtKB-SubCell"/>
</dbReference>
<keyword evidence="2" id="KW-0812">Transmembrane</keyword>
<evidence type="ECO:0000256" key="6">
    <source>
        <dbReference type="ARBA" id="ARBA00023157"/>
    </source>
</evidence>
<dbReference type="InterPro" id="IPR048525">
    <property type="entry name" value="DDR1-2_DS-like"/>
</dbReference>
<keyword evidence="4" id="KW-1133">Transmembrane helix</keyword>
<proteinExistence type="predicted"/>
<protein>
    <recommendedName>
        <fullName evidence="8">Discoidin domain-containing protein</fullName>
    </recommendedName>
</protein>
<dbReference type="AlphaFoldDB" id="A0A834MZS3"/>